<protein>
    <recommendedName>
        <fullName evidence="7 8">Ribonuclease P protein component</fullName>
        <shortName evidence="7">RNase P protein</shortName>
        <shortName evidence="7">RNaseP protein</shortName>
        <ecNumber evidence="7 8">3.1.26.5</ecNumber>
    </recommendedName>
    <alternativeName>
        <fullName evidence="7">Protein C5</fullName>
    </alternativeName>
</protein>
<dbReference type="EC" id="3.1.26.5" evidence="7 8"/>
<evidence type="ECO:0000256" key="3">
    <source>
        <dbReference type="ARBA" id="ARBA00022722"/>
    </source>
</evidence>
<accession>A0A516PUC5</accession>
<evidence type="ECO:0000313" key="9">
    <source>
        <dbReference type="EMBL" id="QDP94753.1"/>
    </source>
</evidence>
<dbReference type="GO" id="GO:0001682">
    <property type="term" value="P:tRNA 5'-leader removal"/>
    <property type="evidence" value="ECO:0007669"/>
    <property type="project" value="UniProtKB-UniRule"/>
</dbReference>
<evidence type="ECO:0000256" key="7">
    <source>
        <dbReference type="HAMAP-Rule" id="MF_00227"/>
    </source>
</evidence>
<keyword evidence="5 7" id="KW-0378">Hydrolase</keyword>
<gene>
    <name evidence="7 9" type="primary">rnpA</name>
    <name evidence="9" type="ORF">FOE78_01435</name>
</gene>
<dbReference type="InterPro" id="IPR020539">
    <property type="entry name" value="RNase_P_CS"/>
</dbReference>
<keyword evidence="3 7" id="KW-0540">Nuclease</keyword>
<dbReference type="AlphaFoldDB" id="A0A516PUC5"/>
<keyword evidence="4 7" id="KW-0255">Endonuclease</keyword>
<keyword evidence="2 7" id="KW-0819">tRNA processing</keyword>
<evidence type="ECO:0000256" key="5">
    <source>
        <dbReference type="ARBA" id="ARBA00022801"/>
    </source>
</evidence>
<comment type="catalytic activity">
    <reaction evidence="7">
        <text>Endonucleolytic cleavage of RNA, removing 5'-extranucleotides from tRNA precursor.</text>
        <dbReference type="EC" id="3.1.26.5"/>
    </reaction>
</comment>
<comment type="subunit">
    <text evidence="7">Consists of a catalytic RNA component (M1 or rnpB) and a protein subunit.</text>
</comment>
<dbReference type="InterPro" id="IPR020568">
    <property type="entry name" value="Ribosomal_Su5_D2-typ_SF"/>
</dbReference>
<proteinExistence type="inferred from homology"/>
<dbReference type="NCBIfam" id="TIGR00188">
    <property type="entry name" value="rnpA"/>
    <property type="match status" value="1"/>
</dbReference>
<dbReference type="GO" id="GO:0000049">
    <property type="term" value="F:tRNA binding"/>
    <property type="evidence" value="ECO:0007669"/>
    <property type="project" value="UniProtKB-UniRule"/>
</dbReference>
<dbReference type="InterPro" id="IPR000100">
    <property type="entry name" value="RNase_P"/>
</dbReference>
<evidence type="ECO:0000256" key="1">
    <source>
        <dbReference type="ARBA" id="ARBA00002663"/>
    </source>
</evidence>
<comment type="function">
    <text evidence="1 7">RNaseP catalyzes the removal of the 5'-leader sequence from pre-tRNA to produce the mature 5'-terminus. It can also cleave other RNA substrates such as 4.5S RNA. The protein component plays an auxiliary but essential role in vivo by binding to the 5'-leader sequence and broadening the substrate specificity of the ribozyme.</text>
</comment>
<dbReference type="PANTHER" id="PTHR33992:SF1">
    <property type="entry name" value="RIBONUCLEASE P PROTEIN COMPONENT"/>
    <property type="match status" value="1"/>
</dbReference>
<reference evidence="9 10" key="1">
    <citation type="submission" date="2019-07" db="EMBL/GenBank/DDBJ databases">
        <title>Microlunatus dokdonensis sp. nov. isolated from the rhizospheric soil of the wild plant Elymus tsukushiensis.</title>
        <authorList>
            <person name="Ghim S.-Y."/>
            <person name="Hwang Y.-J."/>
            <person name="Son J.-S."/>
            <person name="Shin J.-H."/>
        </authorList>
    </citation>
    <scope>NUCLEOTIDE SEQUENCE [LARGE SCALE GENOMIC DNA]</scope>
    <source>
        <strain evidence="9 10">KUDC0627</strain>
    </source>
</reference>
<dbReference type="PROSITE" id="PS00648">
    <property type="entry name" value="RIBONUCLEASE_P"/>
    <property type="match status" value="1"/>
</dbReference>
<dbReference type="GO" id="GO:0004526">
    <property type="term" value="F:ribonuclease P activity"/>
    <property type="evidence" value="ECO:0007669"/>
    <property type="project" value="UniProtKB-UniRule"/>
</dbReference>
<dbReference type="KEGG" id="mik:FOE78_01435"/>
<dbReference type="EMBL" id="CP041692">
    <property type="protein sequence ID" value="QDP94753.1"/>
    <property type="molecule type" value="Genomic_DNA"/>
</dbReference>
<evidence type="ECO:0000256" key="6">
    <source>
        <dbReference type="ARBA" id="ARBA00022884"/>
    </source>
</evidence>
<dbReference type="SUPFAM" id="SSF54211">
    <property type="entry name" value="Ribosomal protein S5 domain 2-like"/>
    <property type="match status" value="1"/>
</dbReference>
<organism evidence="9 10">
    <name type="scientific">Microlunatus elymi</name>
    <dbReference type="NCBI Taxonomy" id="2596828"/>
    <lineage>
        <taxon>Bacteria</taxon>
        <taxon>Bacillati</taxon>
        <taxon>Actinomycetota</taxon>
        <taxon>Actinomycetes</taxon>
        <taxon>Propionibacteriales</taxon>
        <taxon>Propionibacteriaceae</taxon>
        <taxon>Microlunatus</taxon>
    </lineage>
</organism>
<name>A0A516PUC5_9ACTN</name>
<dbReference type="HAMAP" id="MF_00227">
    <property type="entry name" value="RNase_P"/>
    <property type="match status" value="1"/>
</dbReference>
<dbReference type="GO" id="GO:0030677">
    <property type="term" value="C:ribonuclease P complex"/>
    <property type="evidence" value="ECO:0007669"/>
    <property type="project" value="TreeGrafter"/>
</dbReference>
<dbReference type="Proteomes" id="UP000319263">
    <property type="component" value="Chromosome"/>
</dbReference>
<dbReference type="InterPro" id="IPR014721">
    <property type="entry name" value="Ribsml_uS5_D2-typ_fold_subgr"/>
</dbReference>
<evidence type="ECO:0000256" key="4">
    <source>
        <dbReference type="ARBA" id="ARBA00022759"/>
    </source>
</evidence>
<keyword evidence="10" id="KW-1185">Reference proteome</keyword>
<keyword evidence="6 7" id="KW-0694">RNA-binding</keyword>
<evidence type="ECO:0000256" key="8">
    <source>
        <dbReference type="NCBIfam" id="TIGR00188"/>
    </source>
</evidence>
<evidence type="ECO:0000256" key="2">
    <source>
        <dbReference type="ARBA" id="ARBA00022694"/>
    </source>
</evidence>
<evidence type="ECO:0000313" key="10">
    <source>
        <dbReference type="Proteomes" id="UP000319263"/>
    </source>
</evidence>
<sequence>MRMRSGDDFTRTVRRGARVGTPTVVVHGWRDPQADQGPLVGFVVSKAIGNAVTRNRVRRRLRHLVREHLTELPTNALLVVRALPAASQRPARLPQDFGQAWSRLVRRWQPGVEDPNLMGLPR</sequence>
<dbReference type="OrthoDB" id="196964at2"/>
<dbReference type="Gene3D" id="3.30.230.10">
    <property type="match status" value="1"/>
</dbReference>
<dbReference type="PANTHER" id="PTHR33992">
    <property type="entry name" value="RIBONUCLEASE P PROTEIN COMPONENT"/>
    <property type="match status" value="1"/>
</dbReference>
<dbReference type="GO" id="GO:0042781">
    <property type="term" value="F:3'-tRNA processing endoribonuclease activity"/>
    <property type="evidence" value="ECO:0007669"/>
    <property type="project" value="TreeGrafter"/>
</dbReference>
<comment type="similarity">
    <text evidence="7">Belongs to the RnpA family.</text>
</comment>
<dbReference type="Pfam" id="PF00825">
    <property type="entry name" value="Ribonuclease_P"/>
    <property type="match status" value="1"/>
</dbReference>